<evidence type="ECO:0000256" key="2">
    <source>
        <dbReference type="ARBA" id="ARBA00007495"/>
    </source>
</evidence>
<gene>
    <name evidence="12" type="ORF">OB955_06050</name>
</gene>
<keyword evidence="13" id="KW-1185">Reference proteome</keyword>
<evidence type="ECO:0000259" key="11">
    <source>
        <dbReference type="PROSITE" id="PS51760"/>
    </source>
</evidence>
<dbReference type="PANTHER" id="PTHR31490">
    <property type="entry name" value="GLYCOSYL HYDROLASE"/>
    <property type="match status" value="1"/>
</dbReference>
<evidence type="ECO:0000313" key="13">
    <source>
        <dbReference type="Proteomes" id="UP001320972"/>
    </source>
</evidence>
<evidence type="ECO:0000256" key="4">
    <source>
        <dbReference type="ARBA" id="ARBA00022651"/>
    </source>
</evidence>
<proteinExistence type="inferred from homology"/>
<evidence type="ECO:0000256" key="8">
    <source>
        <dbReference type="ARBA" id="ARBA00023295"/>
    </source>
</evidence>
<reference evidence="12 13" key="1">
    <citation type="submission" date="2022-09" db="EMBL/GenBank/DDBJ databases">
        <title>Enrichment on poylsaccharides allowed isolation of novel metabolic and taxonomic groups of Haloarchaea.</title>
        <authorList>
            <person name="Sorokin D.Y."/>
            <person name="Elcheninov A.G."/>
            <person name="Khizhniak T.V."/>
            <person name="Kolganova T.V."/>
            <person name="Kublanov I.V."/>
        </authorList>
    </citation>
    <scope>NUCLEOTIDE SEQUENCE [LARGE SCALE GENOMIC DNA]</scope>
    <source>
        <strain evidence="12 13">AArc-m2/3/4</strain>
    </source>
</reference>
<protein>
    <recommendedName>
        <fullName evidence="3">endo-1,4-beta-xylanase</fullName>
        <ecNumber evidence="3">3.2.1.8</ecNumber>
    </recommendedName>
</protein>
<organism evidence="12 13">
    <name type="scientific">Natronoglomus mannanivorans</name>
    <dbReference type="NCBI Taxonomy" id="2979990"/>
    <lineage>
        <taxon>Archaea</taxon>
        <taxon>Methanobacteriati</taxon>
        <taxon>Methanobacteriota</taxon>
        <taxon>Stenosarchaea group</taxon>
        <taxon>Halobacteria</taxon>
        <taxon>Halobacteriales</taxon>
        <taxon>Natrialbaceae</taxon>
        <taxon>Natronoglomus</taxon>
    </lineage>
</organism>
<feature type="region of interest" description="Disordered" evidence="10">
    <location>
        <begin position="247"/>
        <end position="275"/>
    </location>
</feature>
<evidence type="ECO:0000256" key="7">
    <source>
        <dbReference type="ARBA" id="ARBA00023277"/>
    </source>
</evidence>
<keyword evidence="5" id="KW-0732">Signal</keyword>
<feature type="compositionally biased region" description="Acidic residues" evidence="10">
    <location>
        <begin position="932"/>
        <end position="1000"/>
    </location>
</feature>
<keyword evidence="6" id="KW-0378">Hydrolase</keyword>
<dbReference type="EC" id="3.2.1.8" evidence="3"/>
<keyword evidence="8" id="KW-0326">Glycosidase</keyword>
<keyword evidence="4" id="KW-0858">Xylan degradation</keyword>
<keyword evidence="7" id="KW-0119">Carbohydrate metabolism</keyword>
<keyword evidence="9" id="KW-0624">Polysaccharide degradation</keyword>
<dbReference type="PANTHER" id="PTHR31490:SF88">
    <property type="entry name" value="BETA-XYLANASE"/>
    <property type="match status" value="1"/>
</dbReference>
<evidence type="ECO:0000256" key="5">
    <source>
        <dbReference type="ARBA" id="ARBA00022729"/>
    </source>
</evidence>
<accession>A0ABT2QBK8</accession>
<feature type="compositionally biased region" description="Basic and acidic residues" evidence="10">
    <location>
        <begin position="1"/>
        <end position="19"/>
    </location>
</feature>
<evidence type="ECO:0000313" key="12">
    <source>
        <dbReference type="EMBL" id="MCU4972297.1"/>
    </source>
</evidence>
<dbReference type="RefSeq" id="WP_338007280.1">
    <property type="nucleotide sequence ID" value="NZ_JAOPKB010000002.1"/>
</dbReference>
<feature type="domain" description="GH10" evidence="11">
    <location>
        <begin position="527"/>
        <end position="837"/>
    </location>
</feature>
<evidence type="ECO:0000256" key="1">
    <source>
        <dbReference type="ARBA" id="ARBA00000681"/>
    </source>
</evidence>
<feature type="region of interest" description="Disordered" evidence="10">
    <location>
        <begin position="1"/>
        <end position="22"/>
    </location>
</feature>
<name>A0ABT2QBK8_9EURY</name>
<dbReference type="Gene3D" id="3.20.20.80">
    <property type="entry name" value="Glycosidases"/>
    <property type="match status" value="1"/>
</dbReference>
<evidence type="ECO:0000256" key="10">
    <source>
        <dbReference type="SAM" id="MobiDB-lite"/>
    </source>
</evidence>
<dbReference type="Proteomes" id="UP001320972">
    <property type="component" value="Unassembled WGS sequence"/>
</dbReference>
<dbReference type="InterPro" id="IPR017853">
    <property type="entry name" value="GH"/>
</dbReference>
<dbReference type="EMBL" id="JAOPKB010000002">
    <property type="protein sequence ID" value="MCU4972297.1"/>
    <property type="molecule type" value="Genomic_DNA"/>
</dbReference>
<evidence type="ECO:0000256" key="9">
    <source>
        <dbReference type="ARBA" id="ARBA00023326"/>
    </source>
</evidence>
<dbReference type="Pfam" id="PF00331">
    <property type="entry name" value="Glyco_hydro_10"/>
    <property type="match status" value="1"/>
</dbReference>
<dbReference type="PRINTS" id="PR00134">
    <property type="entry name" value="GLHYDRLASE10"/>
</dbReference>
<evidence type="ECO:0000256" key="6">
    <source>
        <dbReference type="ARBA" id="ARBA00022801"/>
    </source>
</evidence>
<dbReference type="InterPro" id="IPR001000">
    <property type="entry name" value="GH10_dom"/>
</dbReference>
<comment type="similarity">
    <text evidence="2">Belongs to the glycosyl hydrolase 10 (cellulase F) family.</text>
</comment>
<feature type="compositionally biased region" description="Acidic residues" evidence="10">
    <location>
        <begin position="254"/>
        <end position="275"/>
    </location>
</feature>
<dbReference type="InterPro" id="IPR044846">
    <property type="entry name" value="GH10"/>
</dbReference>
<evidence type="ECO:0000256" key="3">
    <source>
        <dbReference type="ARBA" id="ARBA00012590"/>
    </source>
</evidence>
<feature type="region of interest" description="Disordered" evidence="10">
    <location>
        <begin position="882"/>
        <end position="1006"/>
    </location>
</feature>
<dbReference type="PROSITE" id="PS51760">
    <property type="entry name" value="GH10_2"/>
    <property type="match status" value="1"/>
</dbReference>
<comment type="caution">
    <text evidence="12">The sequence shown here is derived from an EMBL/GenBank/DDBJ whole genome shotgun (WGS) entry which is preliminary data.</text>
</comment>
<feature type="compositionally biased region" description="Acidic residues" evidence="10">
    <location>
        <begin position="892"/>
        <end position="924"/>
    </location>
</feature>
<sequence>MGGDSSEKGTGKQSRVERSIRRRPLLGAIGGLGIAGGLPGCVGAQDEGTDGWPEPDDAYYAGLVDELAGMGLPPAEFVHGETESSTREQYWAGTEEFGTAESLDVSGDDVPFSEATRFDVTEEPNENWDVQLRTADWASDPYRSIEEGQVMLGVAYLRAPAGDGIAQYVADIHDVEDPWNFVVGDVDYQEPPAEWQRYFFPVEFGAAADGDAFEWSTQFHLGFGVQTVDVGGVALLDFGQSIEASELPSGAVGDDYDGGDDEDEDEPGEEYDSWPDVDDEYYAGLVDELSQLDIAPGRFVYAENEPDTFAAYDLGGANVDLAEQEELDVSEDDVPFSEATRIEVGELADDESLDPWGVNFQAGVEERAVSSGDTLLGVAYLRTPQLGGSSADVTYKSTDADNESANYVLNGGVSVGQEWERYFFPIGFQSAGDAGEWWTEFWVGVEGQTVDIGGVALLDFAGGAEPHELPSWDSEMDLGEWEAAADQRIQDHRTAELTVEVTDDGDTVEGAAVDVSMVEHEFTFGTAVDANRLQEEGEDGDRYRETITELFNGAVLENQHKWRFWEENQELADDATDWLLERDLDVRGHAALWAAVDSWAVPPDVVSAMGVEWEDNDVTDPEFDPEHVEQRSFDHLEAIIDHYGDDMVHWDVVNEVVHETAMIEAIDGEDVDPVEAPVLAEWYRRATEVAPEGVELDVNDYNTLVGPYEGTRDAYERQIEFLAEAEGVDLGGIGMQSHFSRSSQLTPAELLEAFDRYAAAGDGASLRITEFDMADPNWLETDKADFFHWFLKTLFSHPDVDDFLMWGFWDGDHWEDDAPLFYEDWEEKPSYDVYTDLVFGEWWTEETGSTDEDGRVTVTGFRGEYEVTVTADGVERTETVALSEGGRTAEIDLAEDEDDDDDSSGSDDDSSSGNDDDSSSGSDDDGGKKGDGEEDDDGDSEQNGDDDEGEDDSDDDSGDQDQDQDQSQNGDEDQDRDDTEQEDDEQADDEGESGDGDDDSIPGFGVVAGLAGLGAAARHLLSKTDEERRSGDTIE</sequence>
<dbReference type="SUPFAM" id="SSF51445">
    <property type="entry name" value="(Trans)glycosidases"/>
    <property type="match status" value="1"/>
</dbReference>
<comment type="catalytic activity">
    <reaction evidence="1">
        <text>Endohydrolysis of (1-&gt;4)-beta-D-xylosidic linkages in xylans.</text>
        <dbReference type="EC" id="3.2.1.8"/>
    </reaction>
</comment>
<dbReference type="SMART" id="SM00633">
    <property type="entry name" value="Glyco_10"/>
    <property type="match status" value="1"/>
</dbReference>